<reference evidence="1" key="2">
    <citation type="submission" date="2020-11" db="EMBL/GenBank/DDBJ databases">
        <authorList>
            <person name="McCartney M.A."/>
            <person name="Auch B."/>
            <person name="Kono T."/>
            <person name="Mallez S."/>
            <person name="Becker A."/>
            <person name="Gohl D.M."/>
            <person name="Silverstein K.A.T."/>
            <person name="Koren S."/>
            <person name="Bechman K.B."/>
            <person name="Herman A."/>
            <person name="Abrahante J.E."/>
            <person name="Garbe J."/>
        </authorList>
    </citation>
    <scope>NUCLEOTIDE SEQUENCE</scope>
    <source>
        <strain evidence="1">Duluth1</strain>
        <tissue evidence="1">Whole animal</tissue>
    </source>
</reference>
<dbReference type="AlphaFoldDB" id="A0A9D4HA27"/>
<organism evidence="1 2">
    <name type="scientific">Dreissena polymorpha</name>
    <name type="common">Zebra mussel</name>
    <name type="synonym">Mytilus polymorpha</name>
    <dbReference type="NCBI Taxonomy" id="45954"/>
    <lineage>
        <taxon>Eukaryota</taxon>
        <taxon>Metazoa</taxon>
        <taxon>Spiralia</taxon>
        <taxon>Lophotrochozoa</taxon>
        <taxon>Mollusca</taxon>
        <taxon>Bivalvia</taxon>
        <taxon>Autobranchia</taxon>
        <taxon>Heteroconchia</taxon>
        <taxon>Euheterodonta</taxon>
        <taxon>Imparidentia</taxon>
        <taxon>Neoheterodontei</taxon>
        <taxon>Myida</taxon>
        <taxon>Dreissenoidea</taxon>
        <taxon>Dreissenidae</taxon>
        <taxon>Dreissena</taxon>
    </lineage>
</organism>
<evidence type="ECO:0000313" key="2">
    <source>
        <dbReference type="Proteomes" id="UP000828390"/>
    </source>
</evidence>
<accession>A0A9D4HA27</accession>
<gene>
    <name evidence="1" type="ORF">DPMN_129966</name>
</gene>
<name>A0A9D4HA27_DREPO</name>
<comment type="caution">
    <text evidence="1">The sequence shown here is derived from an EMBL/GenBank/DDBJ whole genome shotgun (WGS) entry which is preliminary data.</text>
</comment>
<dbReference type="EMBL" id="JAIWYP010000005">
    <property type="protein sequence ID" value="KAH3828017.1"/>
    <property type="molecule type" value="Genomic_DNA"/>
</dbReference>
<keyword evidence="2" id="KW-1185">Reference proteome</keyword>
<evidence type="ECO:0000313" key="1">
    <source>
        <dbReference type="EMBL" id="KAH3828017.1"/>
    </source>
</evidence>
<protein>
    <submittedName>
        <fullName evidence="1">Uncharacterized protein</fullName>
    </submittedName>
</protein>
<dbReference type="Proteomes" id="UP000828390">
    <property type="component" value="Unassembled WGS sequence"/>
</dbReference>
<proteinExistence type="predicted"/>
<reference evidence="1" key="1">
    <citation type="journal article" date="2019" name="bioRxiv">
        <title>The Genome of the Zebra Mussel, Dreissena polymorpha: A Resource for Invasive Species Research.</title>
        <authorList>
            <person name="McCartney M.A."/>
            <person name="Auch B."/>
            <person name="Kono T."/>
            <person name="Mallez S."/>
            <person name="Zhang Y."/>
            <person name="Obille A."/>
            <person name="Becker A."/>
            <person name="Abrahante J.E."/>
            <person name="Garbe J."/>
            <person name="Badalamenti J.P."/>
            <person name="Herman A."/>
            <person name="Mangelson H."/>
            <person name="Liachko I."/>
            <person name="Sullivan S."/>
            <person name="Sone E.D."/>
            <person name="Koren S."/>
            <person name="Silverstein K.A.T."/>
            <person name="Beckman K.B."/>
            <person name="Gohl D.M."/>
        </authorList>
    </citation>
    <scope>NUCLEOTIDE SEQUENCE</scope>
    <source>
        <strain evidence="1">Duluth1</strain>
        <tissue evidence="1">Whole animal</tissue>
    </source>
</reference>
<sequence>MPKNLCIPHNNEQIFGRSSSTVQINCCDTDRCRQQQPLQPPPRQPLVQLPGLPLVAGPRHNAGTTGTVVITMRVITTPTIVTEHAEIAIN</sequence>